<evidence type="ECO:0000256" key="1">
    <source>
        <dbReference type="SAM" id="MobiDB-lite"/>
    </source>
</evidence>
<gene>
    <name evidence="2" type="ORF">CAUJ_LOCUS9995</name>
</gene>
<feature type="compositionally biased region" description="Basic and acidic residues" evidence="1">
    <location>
        <begin position="1"/>
        <end position="21"/>
    </location>
</feature>
<evidence type="ECO:0000313" key="3">
    <source>
        <dbReference type="Proteomes" id="UP000835052"/>
    </source>
</evidence>
<keyword evidence="3" id="KW-1185">Reference proteome</keyword>
<comment type="caution">
    <text evidence="2">The sequence shown here is derived from an EMBL/GenBank/DDBJ whole genome shotgun (WGS) entry which is preliminary data.</text>
</comment>
<proteinExistence type="predicted"/>
<evidence type="ECO:0000313" key="2">
    <source>
        <dbReference type="EMBL" id="CAD6194076.1"/>
    </source>
</evidence>
<dbReference type="AlphaFoldDB" id="A0A8S1HBQ0"/>
<name>A0A8S1HBQ0_9PELO</name>
<sequence length="551" mass="63939">MDRLPDQTQAERKGRKLDRNLRTYQDQNFAPIPQKKSHQAVTNIRPEFYYSSTSALEITKNSEVHKKPKRNTRENEKQKSSISRIEIPSEIIIENGILSKNEELMIPKEFLNSDLYPGAKFTLLDVQKEHLLNQTLFNLLGFHGPTPSIPLLALLAAAMEEMPYIDRSPSDDSNELGGYLKSHPHCFYSIPNEQGDLVAQNRNLGSRKCVMKAAQWIFYKGSKEQGISLEQLNSLLKSDLEEHEKLRDPQVVFSNRYRTSDRSEYLENLKRDFALAYETTRFMILQNSALDVHVFSSDIIASSHIYAKGEVVDGPCGNLTVYILRNNINMADEDFRRNFLVGRRCNCRCHMTYNCVSDFCATEAVVATIIEGDSKVSCIDDLQKKIEETKKWEIEQGRLNTFESFKEKCVDLDEEIFTVETLYRFTRSLPAGESRFLNIRDAEKFLFNHPELTAQNPEEPGYYYFSEDRQRNFFSVMYYMLEKAGEMPWELFQETLEKKTDEDQDVQHIIRTGDLEWALDQLKKVVNINDRENIVSLRGKYYKETGSFVPL</sequence>
<protein>
    <submittedName>
        <fullName evidence="2">Uncharacterized protein</fullName>
    </submittedName>
</protein>
<dbReference type="Proteomes" id="UP000835052">
    <property type="component" value="Unassembled WGS sequence"/>
</dbReference>
<reference evidence="2" key="1">
    <citation type="submission" date="2020-10" db="EMBL/GenBank/DDBJ databases">
        <authorList>
            <person name="Kikuchi T."/>
        </authorList>
    </citation>
    <scope>NUCLEOTIDE SEQUENCE</scope>
    <source>
        <strain evidence="2">NKZ352</strain>
    </source>
</reference>
<feature type="region of interest" description="Disordered" evidence="1">
    <location>
        <begin position="1"/>
        <end position="39"/>
    </location>
</feature>
<dbReference type="EMBL" id="CAJGYM010000041">
    <property type="protein sequence ID" value="CAD6194076.1"/>
    <property type="molecule type" value="Genomic_DNA"/>
</dbReference>
<accession>A0A8S1HBQ0</accession>
<organism evidence="2 3">
    <name type="scientific">Caenorhabditis auriculariae</name>
    <dbReference type="NCBI Taxonomy" id="2777116"/>
    <lineage>
        <taxon>Eukaryota</taxon>
        <taxon>Metazoa</taxon>
        <taxon>Ecdysozoa</taxon>
        <taxon>Nematoda</taxon>
        <taxon>Chromadorea</taxon>
        <taxon>Rhabditida</taxon>
        <taxon>Rhabditina</taxon>
        <taxon>Rhabditomorpha</taxon>
        <taxon>Rhabditoidea</taxon>
        <taxon>Rhabditidae</taxon>
        <taxon>Peloderinae</taxon>
        <taxon>Caenorhabditis</taxon>
    </lineage>
</organism>